<dbReference type="SMART" id="SM00332">
    <property type="entry name" value="PP2Cc"/>
    <property type="match status" value="1"/>
</dbReference>
<evidence type="ECO:0000313" key="2">
    <source>
        <dbReference type="EMBL" id="EHQ05207.1"/>
    </source>
</evidence>
<keyword evidence="3" id="KW-1185">Reference proteome</keyword>
<sequence length="269" mass="29290">MKGTSAEKAVRIRVHYASHKGLVREKNEDSIRIGDTVITDGQADSVTTGEIKLLSGNWLAIADGLGGHGSGEIASAVAVQALGQPSNRLYDEAGIRGVPGFVMNQLRRRAAAGDVSRSMGTTLSALCFTEAALFLVHVGDSRIYSLPDFRRLTRDDTQVQALIEKGEIPEQMRNRHPLKNRLTRSLVADGNTPATLVKKIPAQYAAEFSFLLCSDGLWENFADDEMREHLQRMNENGQSLADFAGWLLSTALERGGSDNISLIITEPVL</sequence>
<accession>H2CB67</accession>
<dbReference type="CDD" id="cd00143">
    <property type="entry name" value="PP2Cc"/>
    <property type="match status" value="1"/>
</dbReference>
<name>H2CB67_9LEPT</name>
<protein>
    <submittedName>
        <fullName evidence="2">Protein serine/threonine phosphatase</fullName>
    </submittedName>
</protein>
<organism evidence="2 3">
    <name type="scientific">Leptonema illini DSM 21528</name>
    <dbReference type="NCBI Taxonomy" id="929563"/>
    <lineage>
        <taxon>Bacteria</taxon>
        <taxon>Pseudomonadati</taxon>
        <taxon>Spirochaetota</taxon>
        <taxon>Spirochaetia</taxon>
        <taxon>Leptospirales</taxon>
        <taxon>Leptospiraceae</taxon>
        <taxon>Leptonema</taxon>
    </lineage>
</organism>
<gene>
    <name evidence="2" type="ORF">Lepil_0503</name>
</gene>
<dbReference type="InterPro" id="IPR036457">
    <property type="entry name" value="PPM-type-like_dom_sf"/>
</dbReference>
<dbReference type="HOGENOM" id="CLU_034545_0_2_12"/>
<feature type="domain" description="PPM-type phosphatase" evidence="1">
    <location>
        <begin position="13"/>
        <end position="267"/>
    </location>
</feature>
<evidence type="ECO:0000259" key="1">
    <source>
        <dbReference type="PROSITE" id="PS51746"/>
    </source>
</evidence>
<reference evidence="2 3" key="1">
    <citation type="submission" date="2011-10" db="EMBL/GenBank/DDBJ databases">
        <title>The Improved High-Quality Draft genome of Leptonema illini DSM 21528.</title>
        <authorList>
            <consortium name="US DOE Joint Genome Institute (JGI-PGF)"/>
            <person name="Lucas S."/>
            <person name="Copeland A."/>
            <person name="Lapidus A."/>
            <person name="Glavina del Rio T."/>
            <person name="Dalin E."/>
            <person name="Tice H."/>
            <person name="Bruce D."/>
            <person name="Goodwin L."/>
            <person name="Pitluck S."/>
            <person name="Peters L."/>
            <person name="Mikhailova N."/>
            <person name="Held B."/>
            <person name="Kyrpides N."/>
            <person name="Mavromatis K."/>
            <person name="Ivanova N."/>
            <person name="Markowitz V."/>
            <person name="Cheng J.-F."/>
            <person name="Hugenholtz P."/>
            <person name="Woyke T."/>
            <person name="Wu D."/>
            <person name="Gronow S."/>
            <person name="Wellnitz S."/>
            <person name="Brambilla E.-M."/>
            <person name="Klenk H.-P."/>
            <person name="Eisen J.A."/>
        </authorList>
    </citation>
    <scope>NUCLEOTIDE SEQUENCE [LARGE SCALE GENOMIC DNA]</scope>
    <source>
        <strain evidence="2 3">DSM 21528</strain>
    </source>
</reference>
<dbReference type="RefSeq" id="WP_002769639.1">
    <property type="nucleotide sequence ID" value="NZ_JH597773.1"/>
</dbReference>
<dbReference type="STRING" id="183.GCA_002009735_03603"/>
<dbReference type="SMART" id="SM00331">
    <property type="entry name" value="PP2C_SIG"/>
    <property type="match status" value="1"/>
</dbReference>
<dbReference type="Proteomes" id="UP000005737">
    <property type="component" value="Unassembled WGS sequence"/>
</dbReference>
<dbReference type="Gene3D" id="3.60.40.10">
    <property type="entry name" value="PPM-type phosphatase domain"/>
    <property type="match status" value="1"/>
</dbReference>
<dbReference type="SUPFAM" id="SSF81606">
    <property type="entry name" value="PP2C-like"/>
    <property type="match status" value="1"/>
</dbReference>
<dbReference type="AlphaFoldDB" id="H2CB67"/>
<evidence type="ECO:0000313" key="3">
    <source>
        <dbReference type="Proteomes" id="UP000005737"/>
    </source>
</evidence>
<dbReference type="EMBL" id="JH597773">
    <property type="protein sequence ID" value="EHQ05207.1"/>
    <property type="molecule type" value="Genomic_DNA"/>
</dbReference>
<proteinExistence type="predicted"/>
<dbReference type="InterPro" id="IPR001932">
    <property type="entry name" value="PPM-type_phosphatase-like_dom"/>
</dbReference>
<dbReference type="PROSITE" id="PS51746">
    <property type="entry name" value="PPM_2"/>
    <property type="match status" value="1"/>
</dbReference>
<dbReference type="Pfam" id="PF13672">
    <property type="entry name" value="PP2C_2"/>
    <property type="match status" value="1"/>
</dbReference>